<evidence type="ECO:0000256" key="1">
    <source>
        <dbReference type="SAM" id="Phobius"/>
    </source>
</evidence>
<dbReference type="PANTHER" id="PTHR23542">
    <property type="match status" value="1"/>
</dbReference>
<feature type="transmembrane region" description="Helical" evidence="1">
    <location>
        <begin position="41"/>
        <end position="59"/>
    </location>
</feature>
<feature type="transmembrane region" description="Helical" evidence="1">
    <location>
        <begin position="235"/>
        <end position="255"/>
    </location>
</feature>
<dbReference type="Proteomes" id="UP001272987">
    <property type="component" value="Unassembled WGS sequence"/>
</dbReference>
<dbReference type="Gene3D" id="1.20.1250.20">
    <property type="entry name" value="MFS general substrate transporter like domains"/>
    <property type="match status" value="1"/>
</dbReference>
<dbReference type="InterPro" id="IPR036259">
    <property type="entry name" value="MFS_trans_sf"/>
</dbReference>
<keyword evidence="3" id="KW-1185">Reference proteome</keyword>
<reference evidence="2 3" key="1">
    <citation type="journal article" date="2023" name="Microb. Genom.">
        <title>Mesoterricola silvestris gen. nov., sp. nov., Mesoterricola sediminis sp. nov., Geothrix oryzae sp. nov., Geothrix edaphica sp. nov., Geothrix rubra sp. nov., and Geothrix limicola sp. nov., six novel members of Acidobacteriota isolated from soils.</title>
        <authorList>
            <person name="Weisberg A.J."/>
            <person name="Pearce E."/>
            <person name="Kramer C.G."/>
            <person name="Chang J.H."/>
            <person name="Clarke C.R."/>
        </authorList>
    </citation>
    <scope>NUCLEOTIDE SEQUENCE [LARGE SCALE GENOMIC DNA]</scope>
    <source>
        <strain evidence="2 3">NB05-1H</strain>
    </source>
</reference>
<keyword evidence="1" id="KW-0472">Membrane</keyword>
<feature type="transmembrane region" description="Helical" evidence="1">
    <location>
        <begin position="267"/>
        <end position="285"/>
    </location>
</feature>
<organism evidence="2 3">
    <name type="scientific">Streptomyces acidiscabies</name>
    <dbReference type="NCBI Taxonomy" id="42234"/>
    <lineage>
        <taxon>Bacteria</taxon>
        <taxon>Bacillati</taxon>
        <taxon>Actinomycetota</taxon>
        <taxon>Actinomycetes</taxon>
        <taxon>Kitasatosporales</taxon>
        <taxon>Streptomycetaceae</taxon>
        <taxon>Streptomyces</taxon>
    </lineage>
</organism>
<feature type="transmembrane region" description="Helical" evidence="1">
    <location>
        <begin position="291"/>
        <end position="314"/>
    </location>
</feature>
<feature type="transmembrane region" description="Helical" evidence="1">
    <location>
        <begin position="130"/>
        <end position="155"/>
    </location>
</feature>
<keyword evidence="1" id="KW-1133">Transmembrane helix</keyword>
<dbReference type="RefSeq" id="WP_319166853.1">
    <property type="nucleotide sequence ID" value="NZ_JARAWP010000011.1"/>
</dbReference>
<feature type="transmembrane region" description="Helical" evidence="1">
    <location>
        <begin position="206"/>
        <end position="229"/>
    </location>
</feature>
<proteinExistence type="predicted"/>
<sequence length="389" mass="39280">MLRVPHAARLLIGTLIGRLPSGMAPLAIVLAGTQTAGLRAGGALAALYLLANAAGGPLLGRLIDRQGQTRVLTASAAAAAAGLLLLTVGGSSWWVALAAVTLAGLAKPPLDASLRALWGPLMPDREHERVAVVLEAALQELIYVTGPLLVAGLAYVLSAGWALVTTAALGLTGTLLVVTAPPSRSWTAAPRRADWLGPLRSHPLRVLYLAMVFVGIPMGALTPLAVTFADRLHHAGLSGALPAAVSAGALAGGLLYGTRSLSCSASVHLVVLCAGFATGWIPLLAATNAPFAVVACLIPGLFMAPMLSAAYLLTTRLAPAGTVTEASALLVAALDIGCAVGSAASAIPFAQALLPAGGAAALVVLCAPRGRRRPRILPATMTEPRQTTT</sequence>
<dbReference type="PANTHER" id="PTHR23542:SF1">
    <property type="entry name" value="MAJOR FACILITATOR SUPERFAMILY (MFS) PROFILE DOMAIN-CONTAINING PROTEIN"/>
    <property type="match status" value="1"/>
</dbReference>
<dbReference type="EMBL" id="JARAWP010000011">
    <property type="protein sequence ID" value="MDX3020139.1"/>
    <property type="molecule type" value="Genomic_DNA"/>
</dbReference>
<name>A0ABU4LY01_9ACTN</name>
<dbReference type="InterPro" id="IPR011701">
    <property type="entry name" value="MFS"/>
</dbReference>
<dbReference type="SUPFAM" id="SSF103473">
    <property type="entry name" value="MFS general substrate transporter"/>
    <property type="match status" value="1"/>
</dbReference>
<evidence type="ECO:0000313" key="3">
    <source>
        <dbReference type="Proteomes" id="UP001272987"/>
    </source>
</evidence>
<feature type="transmembrane region" description="Helical" evidence="1">
    <location>
        <begin position="71"/>
        <end position="87"/>
    </location>
</feature>
<keyword evidence="1" id="KW-0812">Transmembrane</keyword>
<comment type="caution">
    <text evidence="2">The sequence shown here is derived from an EMBL/GenBank/DDBJ whole genome shotgun (WGS) entry which is preliminary data.</text>
</comment>
<gene>
    <name evidence="2" type="ORF">PV666_19940</name>
</gene>
<feature type="transmembrane region" description="Helical" evidence="1">
    <location>
        <begin position="326"/>
        <end position="343"/>
    </location>
</feature>
<protein>
    <submittedName>
        <fullName evidence="2">MFS transporter</fullName>
    </submittedName>
</protein>
<dbReference type="Pfam" id="PF07690">
    <property type="entry name" value="MFS_1"/>
    <property type="match status" value="1"/>
</dbReference>
<accession>A0ABU4LY01</accession>
<feature type="transmembrane region" description="Helical" evidence="1">
    <location>
        <begin position="349"/>
        <end position="367"/>
    </location>
</feature>
<evidence type="ECO:0000313" key="2">
    <source>
        <dbReference type="EMBL" id="MDX3020139.1"/>
    </source>
</evidence>